<protein>
    <submittedName>
        <fullName evidence="5">Alanine racemase</fullName>
        <ecNumber evidence="5">5.1.1.1</ecNumber>
    </submittedName>
</protein>
<keyword evidence="3 5" id="KW-0413">Isomerase</keyword>
<dbReference type="PANTHER" id="PTHR30511:SF0">
    <property type="entry name" value="ALANINE RACEMASE, CATABOLIC-RELATED"/>
    <property type="match status" value="1"/>
</dbReference>
<dbReference type="EC" id="5.1.1.1" evidence="5"/>
<dbReference type="InterPro" id="IPR001608">
    <property type="entry name" value="Ala_racemase_N"/>
</dbReference>
<dbReference type="EMBL" id="JANGAB010000544">
    <property type="protein sequence ID" value="MCQ4950998.1"/>
    <property type="molecule type" value="Genomic_DNA"/>
</dbReference>
<evidence type="ECO:0000313" key="6">
    <source>
        <dbReference type="Proteomes" id="UP001205063"/>
    </source>
</evidence>
<proteinExistence type="predicted"/>
<organism evidence="5 6">
    <name type="scientific">Bittarella massiliensis</name>
    <name type="common">ex Durand et al. 2017</name>
    <dbReference type="NCBI Taxonomy" id="1720313"/>
    <lineage>
        <taxon>Bacteria</taxon>
        <taxon>Bacillati</taxon>
        <taxon>Bacillota</taxon>
        <taxon>Clostridia</taxon>
        <taxon>Eubacteriales</taxon>
        <taxon>Oscillospiraceae</taxon>
        <taxon>Bittarella (ex Durand et al. 2017)</taxon>
    </lineage>
</organism>
<feature type="domain" description="Alanine racemase N-terminal" evidence="4">
    <location>
        <begin position="12"/>
        <end position="62"/>
    </location>
</feature>
<dbReference type="PROSITE" id="PS00395">
    <property type="entry name" value="ALANINE_RACEMASE"/>
    <property type="match status" value="1"/>
</dbReference>
<comment type="caution">
    <text evidence="5">The sequence shown here is derived from an EMBL/GenBank/DDBJ whole genome shotgun (WGS) entry which is preliminary data.</text>
</comment>
<name>A0AAW5KKJ4_9FIRM</name>
<evidence type="ECO:0000256" key="2">
    <source>
        <dbReference type="ARBA" id="ARBA00022898"/>
    </source>
</evidence>
<evidence type="ECO:0000313" key="5">
    <source>
        <dbReference type="EMBL" id="MCQ4950998.1"/>
    </source>
</evidence>
<evidence type="ECO:0000256" key="3">
    <source>
        <dbReference type="ARBA" id="ARBA00023235"/>
    </source>
</evidence>
<dbReference type="Gene3D" id="3.20.20.10">
    <property type="entry name" value="Alanine racemase"/>
    <property type="match status" value="1"/>
</dbReference>
<feature type="non-terminal residue" evidence="5">
    <location>
        <position position="62"/>
    </location>
</feature>
<dbReference type="RefSeq" id="WP_256137051.1">
    <property type="nucleotide sequence ID" value="NZ_JANGAB010000544.1"/>
</dbReference>
<dbReference type="PANTHER" id="PTHR30511">
    <property type="entry name" value="ALANINE RACEMASE"/>
    <property type="match status" value="1"/>
</dbReference>
<comment type="cofactor">
    <cofactor evidence="1">
        <name>pyridoxal 5'-phosphate</name>
        <dbReference type="ChEBI" id="CHEBI:597326"/>
    </cofactor>
</comment>
<dbReference type="Pfam" id="PF01168">
    <property type="entry name" value="Ala_racemase_N"/>
    <property type="match status" value="1"/>
</dbReference>
<dbReference type="InterPro" id="IPR020622">
    <property type="entry name" value="Ala_racemase_pyridoxalP-BS"/>
</dbReference>
<sequence length="62" mass="6890">MKRQIKRTWAEIDLDAIEENYRAIRSLLGPQTKLMAVVKADAYGHGVAETAAALLSQGADWF</sequence>
<evidence type="ECO:0000256" key="1">
    <source>
        <dbReference type="ARBA" id="ARBA00001933"/>
    </source>
</evidence>
<dbReference type="GO" id="GO:0008784">
    <property type="term" value="F:alanine racemase activity"/>
    <property type="evidence" value="ECO:0007669"/>
    <property type="project" value="UniProtKB-EC"/>
</dbReference>
<keyword evidence="2" id="KW-0663">Pyridoxal phosphate</keyword>
<evidence type="ECO:0000259" key="4">
    <source>
        <dbReference type="Pfam" id="PF01168"/>
    </source>
</evidence>
<accession>A0AAW5KKJ4</accession>
<gene>
    <name evidence="5" type="ORF">NE646_15385</name>
</gene>
<dbReference type="SUPFAM" id="SSF51419">
    <property type="entry name" value="PLP-binding barrel"/>
    <property type="match status" value="1"/>
</dbReference>
<dbReference type="GO" id="GO:0030170">
    <property type="term" value="F:pyridoxal phosphate binding"/>
    <property type="evidence" value="ECO:0007669"/>
    <property type="project" value="TreeGrafter"/>
</dbReference>
<dbReference type="Proteomes" id="UP001205063">
    <property type="component" value="Unassembled WGS sequence"/>
</dbReference>
<dbReference type="AlphaFoldDB" id="A0AAW5KKJ4"/>
<dbReference type="InterPro" id="IPR000821">
    <property type="entry name" value="Ala_racemase"/>
</dbReference>
<dbReference type="GO" id="GO:0005829">
    <property type="term" value="C:cytosol"/>
    <property type="evidence" value="ECO:0007669"/>
    <property type="project" value="TreeGrafter"/>
</dbReference>
<dbReference type="InterPro" id="IPR029066">
    <property type="entry name" value="PLP-binding_barrel"/>
</dbReference>
<reference evidence="5" key="1">
    <citation type="submission" date="2022-06" db="EMBL/GenBank/DDBJ databases">
        <title>Isolation of gut microbiota from human fecal samples.</title>
        <authorList>
            <person name="Pamer E.G."/>
            <person name="Barat B."/>
            <person name="Waligurski E."/>
            <person name="Medina S."/>
            <person name="Paddock L."/>
            <person name="Mostad J."/>
        </authorList>
    </citation>
    <scope>NUCLEOTIDE SEQUENCE</scope>
    <source>
        <strain evidence="5">DFI.7.96</strain>
    </source>
</reference>